<reference evidence="2 3" key="1">
    <citation type="submission" date="2015-01" db="EMBL/GenBank/DDBJ databases">
        <title>The Genome Sequence of Exophiala mesophila CBS40295.</title>
        <authorList>
            <consortium name="The Broad Institute Genomics Platform"/>
            <person name="Cuomo C."/>
            <person name="de Hoog S."/>
            <person name="Gorbushina A."/>
            <person name="Stielow B."/>
            <person name="Teixiera M."/>
            <person name="Abouelleil A."/>
            <person name="Chapman S.B."/>
            <person name="Priest M."/>
            <person name="Young S.K."/>
            <person name="Wortman J."/>
            <person name="Nusbaum C."/>
            <person name="Birren B."/>
        </authorList>
    </citation>
    <scope>NUCLEOTIDE SEQUENCE [LARGE SCALE GENOMIC DNA]</scope>
    <source>
        <strain evidence="2 3">CBS 40295</strain>
    </source>
</reference>
<accession>A0A0D1XMJ1</accession>
<dbReference type="GeneID" id="27326786"/>
<protein>
    <submittedName>
        <fullName evidence="2">Uncharacterized protein</fullName>
    </submittedName>
</protein>
<dbReference type="PANTHER" id="PTHR38116:SF1">
    <property type="entry name" value="BZIP DOMAIN-CONTAINING PROTEIN"/>
    <property type="match status" value="1"/>
</dbReference>
<dbReference type="VEuPathDB" id="FungiDB:PV10_08941"/>
<dbReference type="STRING" id="212818.A0A0D1XMJ1"/>
<dbReference type="PANTHER" id="PTHR38116">
    <property type="entry name" value="CHROMOSOME 7, WHOLE GENOME SHOTGUN SEQUENCE"/>
    <property type="match status" value="1"/>
</dbReference>
<dbReference type="InterPro" id="IPR021833">
    <property type="entry name" value="DUF3425"/>
</dbReference>
<dbReference type="RefSeq" id="XP_016220940.1">
    <property type="nucleotide sequence ID" value="XM_016374029.1"/>
</dbReference>
<keyword evidence="3" id="KW-1185">Reference proteome</keyword>
<evidence type="ECO:0000313" key="2">
    <source>
        <dbReference type="EMBL" id="KIV89366.1"/>
    </source>
</evidence>
<sequence length="333" mass="37592">MSGVISNVDIPTVQIAAEFRLHPNIHSINEEWSGITDPVLRRKLQNRLNQRAARRRKAKSALATGGASTRFHASDPPLSEARELSGTDLQVFRARDWVATSDLLDKTNDSAFTSLRDRWRHHWFESEDRTGPSVVFDAALGAGGNGVDCSWGYTLPADHLLTLVYYNVYRALVANIAVLGLDLNLMYTEDYPTPFTPMSPTATSSIRRLPACLQPTPLQKSIDHHPQWDLLPDCVIRDNLLLYPMDELDDDELCFDMLGGDTPEGLEERPEGPSGFIVWGEPWDANSWEVTEYFARKWPKLLKNAVDTLQSTNRWRLSRGEAALDFDRILDLD</sequence>
<dbReference type="EMBL" id="KN847525">
    <property type="protein sequence ID" value="KIV89366.1"/>
    <property type="molecule type" value="Genomic_DNA"/>
</dbReference>
<evidence type="ECO:0000313" key="3">
    <source>
        <dbReference type="Proteomes" id="UP000054302"/>
    </source>
</evidence>
<dbReference type="OrthoDB" id="2245989at2759"/>
<dbReference type="Proteomes" id="UP000054302">
    <property type="component" value="Unassembled WGS sequence"/>
</dbReference>
<dbReference type="OMA" id="HPGWIDL"/>
<proteinExistence type="predicted"/>
<dbReference type="CDD" id="cd14688">
    <property type="entry name" value="bZIP_YAP"/>
    <property type="match status" value="1"/>
</dbReference>
<name>A0A0D1XMJ1_EXOME</name>
<dbReference type="Pfam" id="PF11905">
    <property type="entry name" value="DUF3425"/>
    <property type="match status" value="1"/>
</dbReference>
<dbReference type="HOGENOM" id="CLU_033726_0_0_1"/>
<evidence type="ECO:0000256" key="1">
    <source>
        <dbReference type="SAM" id="MobiDB-lite"/>
    </source>
</evidence>
<feature type="region of interest" description="Disordered" evidence="1">
    <location>
        <begin position="50"/>
        <end position="79"/>
    </location>
</feature>
<dbReference type="AlphaFoldDB" id="A0A0D1XMJ1"/>
<gene>
    <name evidence="2" type="ORF">PV10_08941</name>
</gene>
<organism evidence="2 3">
    <name type="scientific">Exophiala mesophila</name>
    <name type="common">Black yeast-like fungus</name>
    <dbReference type="NCBI Taxonomy" id="212818"/>
    <lineage>
        <taxon>Eukaryota</taxon>
        <taxon>Fungi</taxon>
        <taxon>Dikarya</taxon>
        <taxon>Ascomycota</taxon>
        <taxon>Pezizomycotina</taxon>
        <taxon>Eurotiomycetes</taxon>
        <taxon>Chaetothyriomycetidae</taxon>
        <taxon>Chaetothyriales</taxon>
        <taxon>Herpotrichiellaceae</taxon>
        <taxon>Exophiala</taxon>
    </lineage>
</organism>